<dbReference type="RefSeq" id="WP_139256844.1">
    <property type="nucleotide sequence ID" value="NZ_FNPZ01000009.1"/>
</dbReference>
<reference evidence="4 5" key="1">
    <citation type="submission" date="2016-10" db="EMBL/GenBank/DDBJ databases">
        <authorList>
            <person name="de Groot N.N."/>
        </authorList>
    </citation>
    <scope>NUCLEOTIDE SEQUENCE [LARGE SCALE GENOMIC DNA]</scope>
    <source>
        <strain evidence="4 5">CGMCC 4.3491</strain>
    </source>
</reference>
<feature type="domain" description="DUF8175" evidence="3">
    <location>
        <begin position="49"/>
        <end position="236"/>
    </location>
</feature>
<sequence length="240" mass="24241">MSTADSQNPFRSRGFIAAAIVVGVIVLAAIVVLVTSLLGGGNNNADPTPAPTTSASTDPGSADPSVCGLEGFEKTSSLNTAPDNEWELVGTVAAPTDANGAGPGTVDDGFRSCYAHTAEGSLFAAVNYVALASDSRNVPRLPELVEPGPGRDAAPAAGGGGSSSTRVQVAGFKINSYSADEAVVDIAWTVTSSGSALVSMPVVLHWVDGDWKIVLDDNGQPPFAASPLENLGGYIPWAGV</sequence>
<dbReference type="OrthoDB" id="4428031at2"/>
<evidence type="ECO:0000256" key="2">
    <source>
        <dbReference type="SAM" id="Phobius"/>
    </source>
</evidence>
<keyword evidence="2" id="KW-0472">Membrane</keyword>
<dbReference type="Proteomes" id="UP000198891">
    <property type="component" value="Unassembled WGS sequence"/>
</dbReference>
<dbReference type="EMBL" id="FNPZ01000009">
    <property type="protein sequence ID" value="SDZ55410.1"/>
    <property type="molecule type" value="Genomic_DNA"/>
</dbReference>
<evidence type="ECO:0000313" key="4">
    <source>
        <dbReference type="EMBL" id="SDZ55410.1"/>
    </source>
</evidence>
<evidence type="ECO:0000259" key="3">
    <source>
        <dbReference type="Pfam" id="PF26526"/>
    </source>
</evidence>
<dbReference type="InterPro" id="IPR058488">
    <property type="entry name" value="DUF8175"/>
</dbReference>
<organism evidence="4 5">
    <name type="scientific">Herbiconiux ginsengi</name>
    <dbReference type="NCBI Taxonomy" id="381665"/>
    <lineage>
        <taxon>Bacteria</taxon>
        <taxon>Bacillati</taxon>
        <taxon>Actinomycetota</taxon>
        <taxon>Actinomycetes</taxon>
        <taxon>Micrococcales</taxon>
        <taxon>Microbacteriaceae</taxon>
        <taxon>Herbiconiux</taxon>
    </lineage>
</organism>
<evidence type="ECO:0000313" key="5">
    <source>
        <dbReference type="Proteomes" id="UP000198891"/>
    </source>
</evidence>
<proteinExistence type="predicted"/>
<feature type="transmembrane region" description="Helical" evidence="2">
    <location>
        <begin position="15"/>
        <end position="38"/>
    </location>
</feature>
<evidence type="ECO:0000256" key="1">
    <source>
        <dbReference type="SAM" id="MobiDB-lite"/>
    </source>
</evidence>
<dbReference type="Pfam" id="PF26526">
    <property type="entry name" value="DUF8175"/>
    <property type="match status" value="1"/>
</dbReference>
<feature type="compositionally biased region" description="Low complexity" evidence="1">
    <location>
        <begin position="43"/>
        <end position="63"/>
    </location>
</feature>
<feature type="region of interest" description="Disordered" evidence="1">
    <location>
        <begin position="41"/>
        <end position="63"/>
    </location>
</feature>
<keyword evidence="2" id="KW-0812">Transmembrane</keyword>
<keyword evidence="5" id="KW-1185">Reference proteome</keyword>
<name>A0A1H3TYY8_9MICO</name>
<dbReference type="STRING" id="381665.SAMN05216554_4598"/>
<gene>
    <name evidence="4" type="ORF">SAMN05216554_4598</name>
</gene>
<accession>A0A1H3TYY8</accession>
<keyword evidence="2" id="KW-1133">Transmembrane helix</keyword>
<protein>
    <recommendedName>
        <fullName evidence="3">DUF8175 domain-containing protein</fullName>
    </recommendedName>
</protein>
<dbReference type="AlphaFoldDB" id="A0A1H3TYY8"/>